<protein>
    <submittedName>
        <fullName evidence="1">Uncharacterized protein</fullName>
    </submittedName>
</protein>
<organism evidence="1 2">
    <name type="scientific">Candidatus Ryanbacteria bacterium RIFCSPHIGHO2_01_FULL_48_27</name>
    <dbReference type="NCBI Taxonomy" id="1802115"/>
    <lineage>
        <taxon>Bacteria</taxon>
        <taxon>Candidatus Ryaniibacteriota</taxon>
    </lineage>
</organism>
<sequence>MKHFFKNICVHRTNVVSEMNTPPEYSSFFLLCDIFITTAEEEWTDWKKNNDGFLRERLFIGVWRKQKV</sequence>
<dbReference type="AlphaFoldDB" id="A0A1G2G4L8"/>
<dbReference type="Proteomes" id="UP000177785">
    <property type="component" value="Unassembled WGS sequence"/>
</dbReference>
<dbReference type="STRING" id="1802115.A2756_03375"/>
<proteinExistence type="predicted"/>
<comment type="caution">
    <text evidence="1">The sequence shown here is derived from an EMBL/GenBank/DDBJ whole genome shotgun (WGS) entry which is preliminary data.</text>
</comment>
<evidence type="ECO:0000313" key="2">
    <source>
        <dbReference type="Proteomes" id="UP000177785"/>
    </source>
</evidence>
<accession>A0A1G2G4L8</accession>
<dbReference type="EMBL" id="MHNL01000009">
    <property type="protein sequence ID" value="OGZ45137.1"/>
    <property type="molecule type" value="Genomic_DNA"/>
</dbReference>
<reference evidence="1 2" key="1">
    <citation type="journal article" date="2016" name="Nat. Commun.">
        <title>Thousands of microbial genomes shed light on interconnected biogeochemical processes in an aquifer system.</title>
        <authorList>
            <person name="Anantharaman K."/>
            <person name="Brown C.T."/>
            <person name="Hug L.A."/>
            <person name="Sharon I."/>
            <person name="Castelle C.J."/>
            <person name="Probst A.J."/>
            <person name="Thomas B.C."/>
            <person name="Singh A."/>
            <person name="Wilkins M.J."/>
            <person name="Karaoz U."/>
            <person name="Brodie E.L."/>
            <person name="Williams K.H."/>
            <person name="Hubbard S.S."/>
            <person name="Banfield J.F."/>
        </authorList>
    </citation>
    <scope>NUCLEOTIDE SEQUENCE [LARGE SCALE GENOMIC DNA]</scope>
</reference>
<name>A0A1G2G4L8_9BACT</name>
<evidence type="ECO:0000313" key="1">
    <source>
        <dbReference type="EMBL" id="OGZ45137.1"/>
    </source>
</evidence>
<gene>
    <name evidence="1" type="ORF">A2756_03375</name>
</gene>